<keyword evidence="2" id="KW-1185">Reference proteome</keyword>
<reference evidence="1" key="1">
    <citation type="submission" date="2021-08" db="EMBL/GenBank/DDBJ databases">
        <title>Novel anaerobic bacterium isolated from sea squirt in East Sea, Republic of Korea.</title>
        <authorList>
            <person name="Nguyen T.H."/>
            <person name="Li Z."/>
            <person name="Lee Y.-J."/>
            <person name="Ko J."/>
            <person name="Kim S.-G."/>
        </authorList>
    </citation>
    <scope>NUCLEOTIDE SEQUENCE</scope>
    <source>
        <strain evidence="1">KCTC 25031</strain>
    </source>
</reference>
<evidence type="ECO:0000313" key="1">
    <source>
        <dbReference type="EMBL" id="QZE14695.1"/>
    </source>
</evidence>
<dbReference type="EMBL" id="CP081303">
    <property type="protein sequence ID" value="QZE14695.1"/>
    <property type="molecule type" value="Genomic_DNA"/>
</dbReference>
<sequence>MKLISKAWMPIIMLIIMSFSVFAQQKITSTRIKVIDAKGQPIVGAVVYLTSNRAHAITDVDGLAIIDLHGAGEKDSLKVQYLGYDRKSIATNSKVFQKKEIKIILKSSDISLDDVVVQGYSEQSKVERSSFTVSAIDTKELKGLTKDLNESLNEVPGVKVRQQGGMGSNYNFTVNGFSGSQVKFFIDGIPMEFMGSSYGLNSLPINMAERIEVYKGAIPVYLGADVLGAAVNIVTNQKRQDYVDVSYSYGSFNQNQFSALTKTYLSDHVAWFTNVIGNYADNDYKVKVDIYDVNDFSYQGTDEVRRFHDGYKSGSVETGLSFENYSWVDKLTLRAIFSADYKEQQTGMNMTQVAGEAFTKSKMFMTSLLYQKNHVISEDSKLRFFASYNRNLASVVDTSSNKYNWNGDYSTSDIGTSGELLRYKTDLTFHDQSWMGNLSYELPLNDKHKLIFNNTTSYFRRVGTDDVNPYEIPYKEPNILFKNIFGASYVFEPWGDRWSTSIFYKNYHMKLESANAQYSTYEKVENNYQDNGGGVSTTFFFLDDLQLKTSYEKTYRMPEPIEALGDGLLIQNNANLKPEKSDNLNVGLLWKKTKGNHHWMIDVNYFYRYSKDLIRLDVGGVVSSYQNLSAVSGSCYNIDLGYQYKRRWKLHANATYLNDVSKSDEYGFYDVRIPNKPYLYGNIGLTYTFPHLFNEMDSFSITWNTNYVHAFYLAWPNMGLAESKYTIPMQLSSDLSLYYQWSKSISVALACTNIFDAELYDNYALQKPGRAFSIKLRYNITKQK</sequence>
<organism evidence="1 2">
    <name type="scientific">Halosquirtibacter laminarini</name>
    <dbReference type="NCBI Taxonomy" id="3374600"/>
    <lineage>
        <taxon>Bacteria</taxon>
        <taxon>Pseudomonadati</taxon>
        <taxon>Bacteroidota</taxon>
        <taxon>Bacteroidia</taxon>
        <taxon>Marinilabiliales</taxon>
        <taxon>Prolixibacteraceae</taxon>
        <taxon>Halosquirtibacter</taxon>
    </lineage>
</organism>
<keyword evidence="1" id="KW-0675">Receptor</keyword>
<accession>A0AC61NGC8</accession>
<proteinExistence type="predicted"/>
<dbReference type="Proteomes" id="UP000826212">
    <property type="component" value="Chromosome"/>
</dbReference>
<name>A0AC61NGC8_9BACT</name>
<gene>
    <name evidence="1" type="ORF">K4L44_02210</name>
</gene>
<protein>
    <submittedName>
        <fullName evidence="1">TonB-dependent receptor</fullName>
    </submittedName>
</protein>
<evidence type="ECO:0000313" key="2">
    <source>
        <dbReference type="Proteomes" id="UP000826212"/>
    </source>
</evidence>